<dbReference type="PANTHER" id="PTHR34108">
    <property type="entry name" value="SEPTUM SITE-DETERMINING PROTEIN MINC"/>
    <property type="match status" value="1"/>
</dbReference>
<keyword evidence="2" id="KW-0717">Septation</keyword>
<gene>
    <name evidence="7" type="ORF">POBO1169_LOCUS4140</name>
</gene>
<evidence type="ECO:0000256" key="1">
    <source>
        <dbReference type="ARBA" id="ARBA00022618"/>
    </source>
</evidence>
<feature type="compositionally biased region" description="Basic and acidic residues" evidence="4">
    <location>
        <begin position="66"/>
        <end position="75"/>
    </location>
</feature>
<proteinExistence type="predicted"/>
<dbReference type="GO" id="GO:0000902">
    <property type="term" value="P:cell morphogenesis"/>
    <property type="evidence" value="ECO:0007669"/>
    <property type="project" value="InterPro"/>
</dbReference>
<sequence>MATTCLGFACVYSRRTRQEAGVGLPSSGISWEGSYTLTQRNHSSSTRSVRLRTRAASEADVGGKTNKNDPSESRKARSGAWPNIHAFFSEMEIKEAPRKMEEEKDEEKDSKIISSLDALYFNGTVRAGQLVEHEGTVVINGDVNNDGSVVAGGDVIVLGKLRGEAIAGRNGDEEAEILALQMEPAQLRIADVYAYGPKGLPGAEIPEKAVLIPDSSGVPRMRIVQAYKWSKTANVTAPSSLFEKKEKLRKSSPTINTAFMTGTYISIVGIALMLFPTTVFGLLFDVRYISTGWIRVFGVLSVVFGIYYWGSAYGDTNGTNSRAFYVSTIVGRMFLFFAFAMLVATKRFAEPALLVLGMVNLFGAMAMYNALRSAAPGASSA</sequence>
<accession>A0A7S0N217</accession>
<feature type="transmembrane region" description="Helical" evidence="5">
    <location>
        <begin position="351"/>
        <end position="371"/>
    </location>
</feature>
<dbReference type="InterPro" id="IPR013033">
    <property type="entry name" value="MinC"/>
</dbReference>
<dbReference type="Pfam" id="PF03775">
    <property type="entry name" value="MinC_C"/>
    <property type="match status" value="1"/>
</dbReference>
<dbReference type="AlphaFoldDB" id="A0A7S0N217"/>
<evidence type="ECO:0000256" key="3">
    <source>
        <dbReference type="ARBA" id="ARBA00023306"/>
    </source>
</evidence>
<keyword evidence="3" id="KW-0131">Cell cycle</keyword>
<organism evidence="7">
    <name type="scientific">Pyramimonas obovata</name>
    <dbReference type="NCBI Taxonomy" id="1411642"/>
    <lineage>
        <taxon>Eukaryota</taxon>
        <taxon>Viridiplantae</taxon>
        <taxon>Chlorophyta</taxon>
        <taxon>Pyramimonadophyceae</taxon>
        <taxon>Pyramimonadales</taxon>
        <taxon>Pyramimonadaceae</taxon>
        <taxon>Pyramimonas</taxon>
        <taxon>Pyramimonas incertae sedis</taxon>
    </lineage>
</organism>
<feature type="transmembrane region" description="Helical" evidence="5">
    <location>
        <begin position="293"/>
        <end position="310"/>
    </location>
</feature>
<dbReference type="EMBL" id="HBFA01007974">
    <property type="protein sequence ID" value="CAD8655848.1"/>
    <property type="molecule type" value="Transcribed_RNA"/>
</dbReference>
<feature type="transmembrane region" description="Helical" evidence="5">
    <location>
        <begin position="322"/>
        <end position="344"/>
    </location>
</feature>
<dbReference type="InterPro" id="IPR016098">
    <property type="entry name" value="CAP/MinC_C"/>
</dbReference>
<reference evidence="7" key="1">
    <citation type="submission" date="2021-01" db="EMBL/GenBank/DDBJ databases">
        <authorList>
            <person name="Corre E."/>
            <person name="Pelletier E."/>
            <person name="Niang G."/>
            <person name="Scheremetjew M."/>
            <person name="Finn R."/>
            <person name="Kale V."/>
            <person name="Holt S."/>
            <person name="Cochrane G."/>
            <person name="Meng A."/>
            <person name="Brown T."/>
            <person name="Cohen L."/>
        </authorList>
    </citation>
    <scope>NUCLEOTIDE SEQUENCE</scope>
    <source>
        <strain evidence="7">CCMP722</strain>
    </source>
</reference>
<dbReference type="PANTHER" id="PTHR34108:SF1">
    <property type="entry name" value="SEPTUM SITE-DETERMINING PROTEIN MINC"/>
    <property type="match status" value="1"/>
</dbReference>
<evidence type="ECO:0000256" key="5">
    <source>
        <dbReference type="SAM" id="Phobius"/>
    </source>
</evidence>
<dbReference type="SUPFAM" id="SSF63848">
    <property type="entry name" value="Cell-division inhibitor MinC, C-terminal domain"/>
    <property type="match status" value="1"/>
</dbReference>
<evidence type="ECO:0000256" key="4">
    <source>
        <dbReference type="SAM" id="MobiDB-lite"/>
    </source>
</evidence>
<keyword evidence="5" id="KW-0812">Transmembrane</keyword>
<feature type="domain" description="Septum formation inhibitor MinC C-terminal" evidence="6">
    <location>
        <begin position="122"/>
        <end position="211"/>
    </location>
</feature>
<name>A0A7S0N217_9CHLO</name>
<keyword evidence="1" id="KW-0132">Cell division</keyword>
<keyword evidence="5" id="KW-0472">Membrane</keyword>
<keyword evidence="5" id="KW-1133">Transmembrane helix</keyword>
<evidence type="ECO:0000256" key="2">
    <source>
        <dbReference type="ARBA" id="ARBA00023210"/>
    </source>
</evidence>
<dbReference type="GO" id="GO:0051301">
    <property type="term" value="P:cell division"/>
    <property type="evidence" value="ECO:0007669"/>
    <property type="project" value="UniProtKB-KW"/>
</dbReference>
<feature type="transmembrane region" description="Helical" evidence="5">
    <location>
        <begin position="264"/>
        <end position="286"/>
    </location>
</feature>
<dbReference type="GO" id="GO:0051726">
    <property type="term" value="P:regulation of cell cycle"/>
    <property type="evidence" value="ECO:0007669"/>
    <property type="project" value="InterPro"/>
</dbReference>
<evidence type="ECO:0000259" key="6">
    <source>
        <dbReference type="Pfam" id="PF03775"/>
    </source>
</evidence>
<dbReference type="InterPro" id="IPR005526">
    <property type="entry name" value="Septum_form_inhib_MinC_C"/>
</dbReference>
<protein>
    <recommendedName>
        <fullName evidence="6">Septum formation inhibitor MinC C-terminal domain-containing protein</fullName>
    </recommendedName>
</protein>
<feature type="region of interest" description="Disordered" evidence="4">
    <location>
        <begin position="40"/>
        <end position="79"/>
    </location>
</feature>
<evidence type="ECO:0000313" key="7">
    <source>
        <dbReference type="EMBL" id="CAD8655848.1"/>
    </source>
</evidence>
<dbReference type="InterPro" id="IPR036145">
    <property type="entry name" value="MinC_C_sf"/>
</dbReference>
<dbReference type="Gene3D" id="2.160.20.70">
    <property type="match status" value="1"/>
</dbReference>